<evidence type="ECO:0000313" key="8">
    <source>
        <dbReference type="Proteomes" id="UP000197065"/>
    </source>
</evidence>
<accession>A0A212QQ63</accession>
<sequence length="338" mass="35502">MRAVVVSLAGPRLLAEEHDLLGRGQPAGVILFGRNCVDPRQLRELCDAVRIAAGDTDLPILIDQEGGRVMRLRPPRWRPLPAMGTIGRLASVDRQAGLEAARLAGALIGGDLSMAGITVDCAPVLDVSGPTTTKAIGDRAFASDPVLVGELGRALMTGLSSSGVAAVIKHLPGHGRAESDSHMELPVVTASLAALREHDFVPFKMCHDAKLAMTAHLLFKALDADRPATQSPAIISEIIRGEIGFAGILISDDLSMEALSGSLEERASLAVAAGCDLALYCHGRLSESTRILNEAPFMPSARAALWRQAVPAPSVALAPSTMLEADFERLQALLAIAA</sequence>
<dbReference type="SUPFAM" id="SSF51445">
    <property type="entry name" value="(Trans)glycosidases"/>
    <property type="match status" value="1"/>
</dbReference>
<dbReference type="Proteomes" id="UP000197065">
    <property type="component" value="Unassembled WGS sequence"/>
</dbReference>
<dbReference type="InterPro" id="IPR001764">
    <property type="entry name" value="Glyco_hydro_3_N"/>
</dbReference>
<keyword evidence="8" id="KW-1185">Reference proteome</keyword>
<dbReference type="PANTHER" id="PTHR30480">
    <property type="entry name" value="BETA-HEXOSAMINIDASE-RELATED"/>
    <property type="match status" value="1"/>
</dbReference>
<dbReference type="Gene3D" id="3.20.20.300">
    <property type="entry name" value="Glycoside hydrolase, family 3, N-terminal domain"/>
    <property type="match status" value="1"/>
</dbReference>
<keyword evidence="4" id="KW-0378">Hydrolase</keyword>
<dbReference type="InterPro" id="IPR050226">
    <property type="entry name" value="NagZ_Beta-hexosaminidase"/>
</dbReference>
<reference evidence="7 8" key="1">
    <citation type="submission" date="2017-06" db="EMBL/GenBank/DDBJ databases">
        <authorList>
            <person name="Kim H.J."/>
            <person name="Triplett B.A."/>
        </authorList>
    </citation>
    <scope>NUCLEOTIDE SEQUENCE [LARGE SCALE GENOMIC DNA]</scope>
    <source>
        <strain evidence="7 8">B29T1</strain>
    </source>
</reference>
<evidence type="ECO:0000256" key="3">
    <source>
        <dbReference type="ARBA" id="ARBA00012663"/>
    </source>
</evidence>
<dbReference type="InterPro" id="IPR019800">
    <property type="entry name" value="Glyco_hydro_3_AS"/>
</dbReference>
<gene>
    <name evidence="7" type="ORF">SAMN07250955_102281</name>
</gene>
<dbReference type="NCBIfam" id="NF003740">
    <property type="entry name" value="PRK05337.1"/>
    <property type="match status" value="1"/>
</dbReference>
<dbReference type="GO" id="GO:0005975">
    <property type="term" value="P:carbohydrate metabolic process"/>
    <property type="evidence" value="ECO:0007669"/>
    <property type="project" value="InterPro"/>
</dbReference>
<dbReference type="GO" id="GO:0004563">
    <property type="term" value="F:beta-N-acetylhexosaminidase activity"/>
    <property type="evidence" value="ECO:0007669"/>
    <property type="project" value="UniProtKB-EC"/>
</dbReference>
<evidence type="ECO:0000313" key="7">
    <source>
        <dbReference type="EMBL" id="SNB61550.1"/>
    </source>
</evidence>
<evidence type="ECO:0000256" key="4">
    <source>
        <dbReference type="ARBA" id="ARBA00022801"/>
    </source>
</evidence>
<name>A0A212QQ63_9PROT</name>
<keyword evidence="5" id="KW-0326">Glycosidase</keyword>
<comment type="catalytic activity">
    <reaction evidence="1">
        <text>Hydrolysis of terminal non-reducing N-acetyl-D-hexosamine residues in N-acetyl-beta-D-hexosaminides.</text>
        <dbReference type="EC" id="3.2.1.52"/>
    </reaction>
</comment>
<dbReference type="PANTHER" id="PTHR30480:SF13">
    <property type="entry name" value="BETA-HEXOSAMINIDASE"/>
    <property type="match status" value="1"/>
</dbReference>
<dbReference type="InterPro" id="IPR017853">
    <property type="entry name" value="GH"/>
</dbReference>
<dbReference type="GO" id="GO:0009254">
    <property type="term" value="P:peptidoglycan turnover"/>
    <property type="evidence" value="ECO:0007669"/>
    <property type="project" value="TreeGrafter"/>
</dbReference>
<evidence type="ECO:0000256" key="2">
    <source>
        <dbReference type="ARBA" id="ARBA00005336"/>
    </source>
</evidence>
<dbReference type="OrthoDB" id="9786661at2"/>
<dbReference type="InterPro" id="IPR036962">
    <property type="entry name" value="Glyco_hydro_3_N_sf"/>
</dbReference>
<dbReference type="EC" id="3.2.1.52" evidence="3"/>
<dbReference type="AlphaFoldDB" id="A0A212QQ63"/>
<dbReference type="PROSITE" id="PS00775">
    <property type="entry name" value="GLYCOSYL_HYDROL_F3"/>
    <property type="match status" value="1"/>
</dbReference>
<feature type="domain" description="Glycoside hydrolase family 3 N-terminal" evidence="6">
    <location>
        <begin position="14"/>
        <end position="287"/>
    </location>
</feature>
<evidence type="ECO:0000256" key="5">
    <source>
        <dbReference type="ARBA" id="ARBA00023295"/>
    </source>
</evidence>
<dbReference type="RefSeq" id="WP_088560127.1">
    <property type="nucleotide sequence ID" value="NZ_FYEH01000002.1"/>
</dbReference>
<evidence type="ECO:0000256" key="1">
    <source>
        <dbReference type="ARBA" id="ARBA00001231"/>
    </source>
</evidence>
<dbReference type="EMBL" id="FYEH01000002">
    <property type="protein sequence ID" value="SNB61550.1"/>
    <property type="molecule type" value="Genomic_DNA"/>
</dbReference>
<evidence type="ECO:0000259" key="6">
    <source>
        <dbReference type="Pfam" id="PF00933"/>
    </source>
</evidence>
<dbReference type="Pfam" id="PF00933">
    <property type="entry name" value="Glyco_hydro_3"/>
    <property type="match status" value="1"/>
</dbReference>
<organism evidence="7 8">
    <name type="scientific">Arboricoccus pini</name>
    <dbReference type="NCBI Taxonomy" id="1963835"/>
    <lineage>
        <taxon>Bacteria</taxon>
        <taxon>Pseudomonadati</taxon>
        <taxon>Pseudomonadota</taxon>
        <taxon>Alphaproteobacteria</taxon>
        <taxon>Geminicoccales</taxon>
        <taxon>Geminicoccaceae</taxon>
        <taxon>Arboricoccus</taxon>
    </lineage>
</organism>
<comment type="similarity">
    <text evidence="2">Belongs to the glycosyl hydrolase 3 family.</text>
</comment>
<protein>
    <recommendedName>
        <fullName evidence="3">beta-N-acetylhexosaminidase</fullName>
        <ecNumber evidence="3">3.2.1.52</ecNumber>
    </recommendedName>
</protein>
<proteinExistence type="inferred from homology"/>